<dbReference type="Proteomes" id="UP001310594">
    <property type="component" value="Unassembled WGS sequence"/>
</dbReference>
<dbReference type="InterPro" id="IPR001138">
    <property type="entry name" value="Zn2Cys6_DnaBD"/>
</dbReference>
<dbReference type="SUPFAM" id="SSF57701">
    <property type="entry name" value="Zn2/Cys6 DNA-binding domain"/>
    <property type="match status" value="1"/>
</dbReference>
<dbReference type="InterPro" id="IPR050815">
    <property type="entry name" value="TF_fung"/>
</dbReference>
<dbReference type="GO" id="GO:0000981">
    <property type="term" value="F:DNA-binding transcription factor activity, RNA polymerase II-specific"/>
    <property type="evidence" value="ECO:0007669"/>
    <property type="project" value="InterPro"/>
</dbReference>
<proteinExistence type="predicted"/>
<dbReference type="PANTHER" id="PTHR47338">
    <property type="entry name" value="ZN(II)2CYS6 TRANSCRIPTION FACTOR (EUROFUNG)-RELATED"/>
    <property type="match status" value="1"/>
</dbReference>
<dbReference type="Pfam" id="PF00172">
    <property type="entry name" value="Zn_clus"/>
    <property type="match status" value="1"/>
</dbReference>
<name>A0AAN7VY48_9PEZI</name>
<evidence type="ECO:0000259" key="6">
    <source>
        <dbReference type="PROSITE" id="PS50048"/>
    </source>
</evidence>
<keyword evidence="2" id="KW-0479">Metal-binding</keyword>
<dbReference type="PANTHER" id="PTHR47338:SF20">
    <property type="entry name" value="ZN(II)2CYS6 TRANSCRIPTION FACTOR (EUROFUNG)"/>
    <property type="match status" value="1"/>
</dbReference>
<keyword evidence="3" id="KW-0805">Transcription regulation</keyword>
<dbReference type="CDD" id="cd00067">
    <property type="entry name" value="GAL4"/>
    <property type="match status" value="1"/>
</dbReference>
<evidence type="ECO:0000256" key="1">
    <source>
        <dbReference type="ARBA" id="ARBA00004123"/>
    </source>
</evidence>
<dbReference type="Gene3D" id="4.10.240.10">
    <property type="entry name" value="Zn(2)-C6 fungal-type DNA-binding domain"/>
    <property type="match status" value="1"/>
</dbReference>
<gene>
    <name evidence="7" type="ORF">LTR97_011401</name>
</gene>
<accession>A0AAN7VY48</accession>
<evidence type="ECO:0000313" key="7">
    <source>
        <dbReference type="EMBL" id="KAK5691408.1"/>
    </source>
</evidence>
<comment type="subcellular location">
    <subcellularLocation>
        <location evidence="1">Nucleus</location>
    </subcellularLocation>
</comment>
<keyword evidence="5" id="KW-0539">Nucleus</keyword>
<reference evidence="7" key="1">
    <citation type="submission" date="2023-08" db="EMBL/GenBank/DDBJ databases">
        <title>Black Yeasts Isolated from many extreme environments.</title>
        <authorList>
            <person name="Coleine C."/>
            <person name="Stajich J.E."/>
            <person name="Selbmann L."/>
        </authorList>
    </citation>
    <scope>NUCLEOTIDE SEQUENCE</scope>
    <source>
        <strain evidence="7">CCFEE 5810</strain>
    </source>
</reference>
<dbReference type="CDD" id="cd12148">
    <property type="entry name" value="fungal_TF_MHR"/>
    <property type="match status" value="1"/>
</dbReference>
<feature type="domain" description="Zn(2)-C6 fungal-type" evidence="6">
    <location>
        <begin position="13"/>
        <end position="43"/>
    </location>
</feature>
<dbReference type="AlphaFoldDB" id="A0AAN7VY48"/>
<dbReference type="InterPro" id="IPR036864">
    <property type="entry name" value="Zn2-C6_fun-type_DNA-bd_sf"/>
</dbReference>
<dbReference type="GO" id="GO:0005634">
    <property type="term" value="C:nucleus"/>
    <property type="evidence" value="ECO:0007669"/>
    <property type="project" value="UniProtKB-SubCell"/>
</dbReference>
<evidence type="ECO:0000256" key="4">
    <source>
        <dbReference type="ARBA" id="ARBA00023163"/>
    </source>
</evidence>
<evidence type="ECO:0000256" key="3">
    <source>
        <dbReference type="ARBA" id="ARBA00023015"/>
    </source>
</evidence>
<organism evidence="7 8">
    <name type="scientific">Elasticomyces elasticus</name>
    <dbReference type="NCBI Taxonomy" id="574655"/>
    <lineage>
        <taxon>Eukaryota</taxon>
        <taxon>Fungi</taxon>
        <taxon>Dikarya</taxon>
        <taxon>Ascomycota</taxon>
        <taxon>Pezizomycotina</taxon>
        <taxon>Dothideomycetes</taxon>
        <taxon>Dothideomycetidae</taxon>
        <taxon>Mycosphaerellales</taxon>
        <taxon>Teratosphaeriaceae</taxon>
        <taxon>Elasticomyces</taxon>
    </lineage>
</organism>
<dbReference type="PROSITE" id="PS50048">
    <property type="entry name" value="ZN2_CY6_FUNGAL_2"/>
    <property type="match status" value="1"/>
</dbReference>
<evidence type="ECO:0000313" key="8">
    <source>
        <dbReference type="Proteomes" id="UP001310594"/>
    </source>
</evidence>
<dbReference type="GO" id="GO:0008270">
    <property type="term" value="F:zinc ion binding"/>
    <property type="evidence" value="ECO:0007669"/>
    <property type="project" value="InterPro"/>
</dbReference>
<evidence type="ECO:0000256" key="2">
    <source>
        <dbReference type="ARBA" id="ARBA00022723"/>
    </source>
</evidence>
<keyword evidence="4" id="KW-0804">Transcription</keyword>
<evidence type="ECO:0000256" key="5">
    <source>
        <dbReference type="ARBA" id="ARBA00023242"/>
    </source>
</evidence>
<comment type="caution">
    <text evidence="7">The sequence shown here is derived from an EMBL/GenBank/DDBJ whole genome shotgun (WGS) entry which is preliminary data.</text>
</comment>
<dbReference type="SMART" id="SM00066">
    <property type="entry name" value="GAL4"/>
    <property type="match status" value="1"/>
</dbReference>
<dbReference type="EMBL" id="JAVRQU010000021">
    <property type="protein sequence ID" value="KAK5691408.1"/>
    <property type="molecule type" value="Genomic_DNA"/>
</dbReference>
<sequence length="354" mass="38529">MSTNGTATIARKSCTRCSKSKKRCDRIVPDCGLCTRVGRKCEYESSKTSCLDPTVPQNPALETLFASEPVASTQLKNTVIRSLAPQTPQSTLVAYQQAIEPWFPIATRLHGRLRSTWDETSLDATLLCLSLALLTASPSSTPNNAGTAFEPESLYLQTKSSLALAEGLGLNSLSIIQSRILVTLFEVSHGFYPAAFISIGATVSAIDALEVHPGGDTLQHRSPDGAANDDEIIMTWCGILVLDRYIAAESGPRSSLTRSRTERLHDLVKPAICPSLKPNQDRQSLYSRFARLVEASSLLDKMHTTISSPTSEQTFNMEEVMLTVKTSISLQTILSEEIPPEDHLYSAGLCLCHV</sequence>
<protein>
    <recommendedName>
        <fullName evidence="6">Zn(2)-C6 fungal-type domain-containing protein</fullName>
    </recommendedName>
</protein>
<dbReference type="PROSITE" id="PS00463">
    <property type="entry name" value="ZN2_CY6_FUNGAL_1"/>
    <property type="match status" value="1"/>
</dbReference>